<dbReference type="Proteomes" id="UP000694843">
    <property type="component" value="Unplaced"/>
</dbReference>
<accession>A0A979FGC7</accession>
<reference evidence="2" key="1">
    <citation type="submission" date="2025-08" db="UniProtKB">
        <authorList>
            <consortium name="RefSeq"/>
        </authorList>
    </citation>
    <scope>IDENTIFICATION</scope>
    <source>
        <tissue evidence="2">Whole organism</tissue>
    </source>
</reference>
<organism evidence="1 2">
    <name type="scientific">Hyalella azteca</name>
    <name type="common">Amphipod</name>
    <dbReference type="NCBI Taxonomy" id="294128"/>
    <lineage>
        <taxon>Eukaryota</taxon>
        <taxon>Metazoa</taxon>
        <taxon>Ecdysozoa</taxon>
        <taxon>Arthropoda</taxon>
        <taxon>Crustacea</taxon>
        <taxon>Multicrustacea</taxon>
        <taxon>Malacostraca</taxon>
        <taxon>Eumalacostraca</taxon>
        <taxon>Peracarida</taxon>
        <taxon>Amphipoda</taxon>
        <taxon>Senticaudata</taxon>
        <taxon>Talitrida</taxon>
        <taxon>Talitroidea</taxon>
        <taxon>Hyalellidae</taxon>
        <taxon>Hyalella</taxon>
    </lineage>
</organism>
<name>A0A979FGC7_HYAAZ</name>
<gene>
    <name evidence="2" type="primary">LOC108680128</name>
</gene>
<dbReference type="AlphaFoldDB" id="A0A979FGC7"/>
<proteinExistence type="predicted"/>
<dbReference type="GeneID" id="108680128"/>
<keyword evidence="1" id="KW-1185">Reference proteome</keyword>
<evidence type="ECO:0000313" key="1">
    <source>
        <dbReference type="Proteomes" id="UP000694843"/>
    </source>
</evidence>
<protein>
    <submittedName>
        <fullName evidence="2">Uncharacterized protein LOC108680128 isoform X1</fullName>
    </submittedName>
</protein>
<dbReference type="OrthoDB" id="10563883at2759"/>
<dbReference type="RefSeq" id="XP_047735971.1">
    <property type="nucleotide sequence ID" value="XM_047880015.1"/>
</dbReference>
<evidence type="ECO:0000313" key="2">
    <source>
        <dbReference type="RefSeq" id="XP_047735971.1"/>
    </source>
</evidence>
<sequence length="161" mass="18169">MAAIPPLTSMMIPVLSALEAWLAPGLGPYVGLLQTIRTVLQMFAGLILSFQGVDLITYSIPGMTGTRTNLIQVLYDNLPAWWTRITMSPVLTQVPAAPQRDPSGLFHPSFSSVVHIQRPQGHRRCSYAIRKLLEKYITFRPHFYVWNPIGTLNYCIHFPFE</sequence>